<dbReference type="EMBL" id="CAFBMH010000128">
    <property type="protein sequence ID" value="CAB4928555.1"/>
    <property type="molecule type" value="Genomic_DNA"/>
</dbReference>
<dbReference type="AlphaFoldDB" id="A0A6J6SKD1"/>
<dbReference type="PANTHER" id="PTHR10803">
    <property type="entry name" value="ARSENICAL PUMP-DRIVING ATPASE ARSENITE-TRANSLOCATING ATPASE"/>
    <property type="match status" value="1"/>
</dbReference>
<name>A0A6J6SKD1_9ZZZZ</name>
<dbReference type="EMBL" id="CAFABA010000137">
    <property type="protein sequence ID" value="CAB4835634.1"/>
    <property type="molecule type" value="Genomic_DNA"/>
</dbReference>
<dbReference type="InterPro" id="IPR027417">
    <property type="entry name" value="P-loop_NTPase"/>
</dbReference>
<gene>
    <name evidence="2" type="ORF">UFOPK2754_00766</name>
    <name evidence="3" type="ORF">UFOPK3139_02558</name>
    <name evidence="4" type="ORF">UFOPK3543_02518</name>
    <name evidence="5" type="ORF">UFOPK3967_00524</name>
</gene>
<evidence type="ECO:0000313" key="2">
    <source>
        <dbReference type="EMBL" id="CAB4735183.1"/>
    </source>
</evidence>
<accession>A0A6J6SKD1</accession>
<evidence type="ECO:0000313" key="4">
    <source>
        <dbReference type="EMBL" id="CAB4928555.1"/>
    </source>
</evidence>
<dbReference type="EMBL" id="CAEZYR010000019">
    <property type="protein sequence ID" value="CAB4735183.1"/>
    <property type="molecule type" value="Genomic_DNA"/>
</dbReference>
<dbReference type="GO" id="GO:0005524">
    <property type="term" value="F:ATP binding"/>
    <property type="evidence" value="ECO:0007669"/>
    <property type="project" value="InterPro"/>
</dbReference>
<dbReference type="GO" id="GO:0016887">
    <property type="term" value="F:ATP hydrolysis activity"/>
    <property type="evidence" value="ECO:0007669"/>
    <property type="project" value="InterPro"/>
</dbReference>
<sequence>MDPASFFAASRVVIVAGKGGVGKTVVSAALARAAAIVGLDTVLVEIDGRASSHRSFDAEPLEYHERDLWRAPGAGRVRGRSITADRALVEYLHDHGLARIADRLQKSGALEVVATATPGLKDLLVLGKIKQLEVARQRDLVVVDAPASGHALGFLRAPSVLLDLAGAGPIHHQAREAMAMLQDPMRCQVVLVTIPEETPVDEATETAYALEDEVGVALGPIVVNGVYEPLTGLERVPRTGDAAVRAALTAAAELRRHRQLHQNAERQRLAAALPLEQVALPFLFTPTIGATESAELADAILEGIGRLADRAVAKNG</sequence>
<evidence type="ECO:0000313" key="5">
    <source>
        <dbReference type="EMBL" id="CAB4983714.1"/>
    </source>
</evidence>
<reference evidence="2" key="1">
    <citation type="submission" date="2020-05" db="EMBL/GenBank/DDBJ databases">
        <authorList>
            <person name="Chiriac C."/>
            <person name="Salcher M."/>
            <person name="Ghai R."/>
            <person name="Kavagutti S V."/>
        </authorList>
    </citation>
    <scope>NUCLEOTIDE SEQUENCE</scope>
</reference>
<dbReference type="PANTHER" id="PTHR10803:SF31">
    <property type="entry name" value="ATPASE RV3679-RELATED"/>
    <property type="match status" value="1"/>
</dbReference>
<dbReference type="InterPro" id="IPR016300">
    <property type="entry name" value="ATPase_ArsA/GET3"/>
</dbReference>
<organism evidence="2">
    <name type="scientific">freshwater metagenome</name>
    <dbReference type="NCBI Taxonomy" id="449393"/>
    <lineage>
        <taxon>unclassified sequences</taxon>
        <taxon>metagenomes</taxon>
        <taxon>ecological metagenomes</taxon>
    </lineage>
</organism>
<dbReference type="InterPro" id="IPR025723">
    <property type="entry name" value="ArsA/GET3_ATPase-like"/>
</dbReference>
<protein>
    <submittedName>
        <fullName evidence="2">Unannotated protein</fullName>
    </submittedName>
</protein>
<dbReference type="Pfam" id="PF02374">
    <property type="entry name" value="ArsA_ATPase"/>
    <property type="match status" value="1"/>
</dbReference>
<dbReference type="SUPFAM" id="SSF52540">
    <property type="entry name" value="P-loop containing nucleoside triphosphate hydrolases"/>
    <property type="match status" value="1"/>
</dbReference>
<evidence type="ECO:0000313" key="3">
    <source>
        <dbReference type="EMBL" id="CAB4835634.1"/>
    </source>
</evidence>
<feature type="domain" description="ArsA/GET3 Anion-transporting ATPase-like" evidence="1">
    <location>
        <begin position="11"/>
        <end position="161"/>
    </location>
</feature>
<dbReference type="EMBL" id="CAFBOS010000020">
    <property type="protein sequence ID" value="CAB4983714.1"/>
    <property type="molecule type" value="Genomic_DNA"/>
</dbReference>
<evidence type="ECO:0000259" key="1">
    <source>
        <dbReference type="Pfam" id="PF02374"/>
    </source>
</evidence>
<proteinExistence type="predicted"/>
<dbReference type="Gene3D" id="3.40.50.300">
    <property type="entry name" value="P-loop containing nucleotide triphosphate hydrolases"/>
    <property type="match status" value="1"/>
</dbReference>